<dbReference type="PANTHER" id="PTHR10612">
    <property type="entry name" value="APOLIPOPROTEIN D"/>
    <property type="match status" value="1"/>
</dbReference>
<dbReference type="Pfam" id="PF08212">
    <property type="entry name" value="Lipocalin_2"/>
    <property type="match status" value="1"/>
</dbReference>
<dbReference type="AlphaFoldDB" id="A0AAW8GEJ3"/>
<comment type="subunit">
    <text evidence="2">Homodimer.</text>
</comment>
<protein>
    <recommendedName>
        <fullName evidence="2">Outer membrane lipoprotein Blc</fullName>
    </recommendedName>
</protein>
<dbReference type="InterPro" id="IPR000566">
    <property type="entry name" value="Lipocln_cytosolic_FA-bd_dom"/>
</dbReference>
<evidence type="ECO:0000256" key="2">
    <source>
        <dbReference type="PIRNR" id="PIRNR036893"/>
    </source>
</evidence>
<proteinExistence type="inferred from homology"/>
<dbReference type="RefSeq" id="WP_235871535.1">
    <property type="nucleotide sequence ID" value="NZ_CAWZZE010000032.1"/>
</dbReference>
<keyword evidence="2" id="KW-0449">Lipoprotein</keyword>
<dbReference type="PIRSF" id="PIRSF036893">
    <property type="entry name" value="Lipocalin_ApoD"/>
    <property type="match status" value="1"/>
</dbReference>
<feature type="signal peptide" evidence="2">
    <location>
        <begin position="1"/>
        <end position="33"/>
    </location>
</feature>
<dbReference type="InterPro" id="IPR047202">
    <property type="entry name" value="Lipocalin_Blc-like_dom"/>
</dbReference>
<dbReference type="InterPro" id="IPR012674">
    <property type="entry name" value="Calycin"/>
</dbReference>
<dbReference type="Gene3D" id="2.40.128.20">
    <property type="match status" value="1"/>
</dbReference>
<comment type="function">
    <text evidence="2">Involved in the storage or transport of lipids necessary for membrane maintenance under stressful conditions. Displays a binding preference for lysophospholipids.</text>
</comment>
<feature type="domain" description="Lipocalin/cytosolic fatty-acid binding" evidence="3">
    <location>
        <begin position="44"/>
        <end position="184"/>
    </location>
</feature>
<evidence type="ECO:0000259" key="3">
    <source>
        <dbReference type="Pfam" id="PF08212"/>
    </source>
</evidence>
<dbReference type="InterPro" id="IPR022271">
    <property type="entry name" value="Lipocalin_ApoD"/>
</dbReference>
<dbReference type="PANTHER" id="PTHR10612:SF34">
    <property type="entry name" value="APOLIPOPROTEIN D"/>
    <property type="match status" value="1"/>
</dbReference>
<gene>
    <name evidence="4" type="ORF">QE383_002499</name>
</gene>
<sequence>MPALPTIASPRKRRHLLALALLPLIAACGTVPMPTTSTDAAPPIDLPRFMGAWHVIAHVPYFGERGHVASRDEYRLKPGGGIAVHYVYQEGFGEPVKTLDSRATVKAGTGNRRWTTWFFGVIPTKYRILETAPDYSWALVDYPGRDLAWIFSRTADLPDAQYADLVARMRAHGVDTGKLIRVPQLAEQEGKPGFAPAKKPQAR</sequence>
<dbReference type="CDD" id="cd19438">
    <property type="entry name" value="lipocalin_Blc-like"/>
    <property type="match status" value="1"/>
</dbReference>
<evidence type="ECO:0000313" key="5">
    <source>
        <dbReference type="Proteomes" id="UP001234354"/>
    </source>
</evidence>
<dbReference type="EMBL" id="JAUTBB010000001">
    <property type="protein sequence ID" value="MDQ1120191.1"/>
    <property type="molecule type" value="Genomic_DNA"/>
</dbReference>
<reference evidence="4" key="1">
    <citation type="submission" date="2023-07" db="EMBL/GenBank/DDBJ databases">
        <title>Functional and genomic diversity of the sorghum phyllosphere microbiome.</title>
        <authorList>
            <person name="Shade A."/>
        </authorList>
    </citation>
    <scope>NUCLEOTIDE SEQUENCE</scope>
    <source>
        <strain evidence="4">SORGH_AS_0908</strain>
    </source>
</reference>
<keyword evidence="2" id="KW-0732">Signal</keyword>
<accession>A0AAW8GEJ3</accession>
<comment type="caution">
    <text evidence="4">The sequence shown here is derived from an EMBL/GenBank/DDBJ whole genome shotgun (WGS) entry which is preliminary data.</text>
</comment>
<keyword evidence="2" id="KW-0998">Cell outer membrane</keyword>
<comment type="subcellular location">
    <subcellularLocation>
        <location evidence="2">Cell outer membrane</location>
    </subcellularLocation>
</comment>
<evidence type="ECO:0000313" key="4">
    <source>
        <dbReference type="EMBL" id="MDQ1120191.1"/>
    </source>
</evidence>
<keyword evidence="2" id="KW-0446">Lipid-binding</keyword>
<feature type="chain" id="PRO_5043116161" description="Outer membrane lipoprotein Blc" evidence="2">
    <location>
        <begin position="34"/>
        <end position="203"/>
    </location>
</feature>
<name>A0AAW8GEJ3_9GAMM</name>
<dbReference type="GO" id="GO:0008289">
    <property type="term" value="F:lipid binding"/>
    <property type="evidence" value="ECO:0007669"/>
    <property type="project" value="UniProtKB-UniRule"/>
</dbReference>
<comment type="similarity">
    <text evidence="1 2">Belongs to the calycin superfamily. Lipocalin family.</text>
</comment>
<evidence type="ECO:0000256" key="1">
    <source>
        <dbReference type="ARBA" id="ARBA00006889"/>
    </source>
</evidence>
<dbReference type="GO" id="GO:0009279">
    <property type="term" value="C:cell outer membrane"/>
    <property type="evidence" value="ECO:0007669"/>
    <property type="project" value="UniProtKB-SubCell"/>
</dbReference>
<keyword evidence="2" id="KW-0472">Membrane</keyword>
<dbReference type="Proteomes" id="UP001234354">
    <property type="component" value="Unassembled WGS sequence"/>
</dbReference>
<dbReference type="SUPFAM" id="SSF50814">
    <property type="entry name" value="Lipocalins"/>
    <property type="match status" value="1"/>
</dbReference>
<organism evidence="4 5">
    <name type="scientific">Pseudoxanthomonas winnipegensis</name>
    <dbReference type="NCBI Taxonomy" id="2480810"/>
    <lineage>
        <taxon>Bacteria</taxon>
        <taxon>Pseudomonadati</taxon>
        <taxon>Pseudomonadota</taxon>
        <taxon>Gammaproteobacteria</taxon>
        <taxon>Lysobacterales</taxon>
        <taxon>Lysobacteraceae</taxon>
        <taxon>Pseudoxanthomonas</taxon>
    </lineage>
</organism>
<dbReference type="GO" id="GO:0006950">
    <property type="term" value="P:response to stress"/>
    <property type="evidence" value="ECO:0007669"/>
    <property type="project" value="UniProtKB-ARBA"/>
</dbReference>